<keyword evidence="15" id="KW-1185">Reference proteome</keyword>
<keyword evidence="6 13" id="KW-0441">Lipid A biosynthesis</keyword>
<evidence type="ECO:0000256" key="1">
    <source>
        <dbReference type="ARBA" id="ARBA00002274"/>
    </source>
</evidence>
<dbReference type="CDD" id="cd01983">
    <property type="entry name" value="SIMIBI"/>
    <property type="match status" value="1"/>
</dbReference>
<dbReference type="GO" id="GO:0009029">
    <property type="term" value="F:lipid-A 4'-kinase activity"/>
    <property type="evidence" value="ECO:0007669"/>
    <property type="project" value="UniProtKB-UniRule"/>
</dbReference>
<dbReference type="PANTHER" id="PTHR42724">
    <property type="entry name" value="TETRAACYLDISACCHARIDE 4'-KINASE"/>
    <property type="match status" value="1"/>
</dbReference>
<evidence type="ECO:0000256" key="9">
    <source>
        <dbReference type="ARBA" id="ARBA00022777"/>
    </source>
</evidence>
<comment type="function">
    <text evidence="1 13">Transfers the gamma-phosphate of ATP to the 4'-position of a tetraacyldisaccharide 1-phosphate intermediate (termed DS-1-P) to form tetraacyldisaccharide 1,4'-bis-phosphate (lipid IVA).</text>
</comment>
<evidence type="ECO:0000256" key="2">
    <source>
        <dbReference type="ARBA" id="ARBA00004870"/>
    </source>
</evidence>
<keyword evidence="10 13" id="KW-0067">ATP-binding</keyword>
<protein>
    <recommendedName>
        <fullName evidence="4 13">Tetraacyldisaccharide 4'-kinase</fullName>
        <ecNumber evidence="3 13">2.7.1.130</ecNumber>
    </recommendedName>
    <alternativeName>
        <fullName evidence="12 13">Lipid A 4'-kinase</fullName>
    </alternativeName>
</protein>
<accession>A0A5B0VK02</accession>
<dbReference type="RefSeq" id="WP_149599403.1">
    <property type="nucleotide sequence ID" value="NZ_VTUU01000002.1"/>
</dbReference>
<dbReference type="EC" id="2.7.1.130" evidence="3 13"/>
<dbReference type="GO" id="GO:0005524">
    <property type="term" value="F:ATP binding"/>
    <property type="evidence" value="ECO:0007669"/>
    <property type="project" value="UniProtKB-UniRule"/>
</dbReference>
<keyword evidence="11 13" id="KW-0443">Lipid metabolism</keyword>
<dbReference type="EMBL" id="VTUU01000002">
    <property type="protein sequence ID" value="KAA1174982.1"/>
    <property type="molecule type" value="Genomic_DNA"/>
</dbReference>
<evidence type="ECO:0000256" key="7">
    <source>
        <dbReference type="ARBA" id="ARBA00022679"/>
    </source>
</evidence>
<evidence type="ECO:0000256" key="8">
    <source>
        <dbReference type="ARBA" id="ARBA00022741"/>
    </source>
</evidence>
<evidence type="ECO:0000313" key="14">
    <source>
        <dbReference type="EMBL" id="KAA1174982.1"/>
    </source>
</evidence>
<comment type="caution">
    <text evidence="13">Lacks conserved residue(s) required for the propagation of feature annotation.</text>
</comment>
<name>A0A5B0VK02_9GAMM</name>
<comment type="caution">
    <text evidence="14">The sequence shown here is derived from an EMBL/GenBank/DDBJ whole genome shotgun (WGS) entry which is preliminary data.</text>
</comment>
<keyword evidence="9 13" id="KW-0418">Kinase</keyword>
<evidence type="ECO:0000256" key="4">
    <source>
        <dbReference type="ARBA" id="ARBA00016436"/>
    </source>
</evidence>
<dbReference type="GO" id="GO:0009245">
    <property type="term" value="P:lipid A biosynthetic process"/>
    <property type="evidence" value="ECO:0007669"/>
    <property type="project" value="UniProtKB-UniRule"/>
</dbReference>
<keyword evidence="5 13" id="KW-0444">Lipid biosynthesis</keyword>
<evidence type="ECO:0000256" key="11">
    <source>
        <dbReference type="ARBA" id="ARBA00023098"/>
    </source>
</evidence>
<comment type="pathway">
    <text evidence="2 13">Glycolipid biosynthesis; lipid IV(A) biosynthesis; lipid IV(A) from (3R)-3-hydroxytetradecanoyl-[acyl-carrier-protein] and UDP-N-acetyl-alpha-D-glucosamine: step 6/6.</text>
</comment>
<sequence length="351" mass="37848">MSSFVDRVWYGGNRPLWFLSPLAWLFQSVSESRRRKAWEANRHSLPVPVVVVGNITAGGTGKSPLTAWLVKALAADGWRPVIISRGYGGKSPEYPLLVTPETTPGMAGDEPVMLADATGVPVVVDPDRRRGACWALEQGLGDVLICDDGLQHYRLPRDIELAVFDGARGIGNGAIIPVGPLREPVSRLSSVDFLVINGGSEDSDHPLNSFQGIEHPAIYSMSLAPSSLVNLRSGEFRPLADLDGKVVKAVAGIGNPGRFFDTLRALGATVSEAPFPDHHAFKAHDLEAQGDQWVVMTSKDAVKCREFASDNVWVLAVESRLPEAFEQAVLAAVRACADQVVTTTVDEMHHG</sequence>
<dbReference type="HAMAP" id="MF_00409">
    <property type="entry name" value="LpxK"/>
    <property type="match status" value="1"/>
</dbReference>
<dbReference type="NCBIfam" id="TIGR00682">
    <property type="entry name" value="lpxK"/>
    <property type="match status" value="1"/>
</dbReference>
<evidence type="ECO:0000256" key="10">
    <source>
        <dbReference type="ARBA" id="ARBA00022840"/>
    </source>
</evidence>
<evidence type="ECO:0000256" key="6">
    <source>
        <dbReference type="ARBA" id="ARBA00022556"/>
    </source>
</evidence>
<dbReference type="GO" id="GO:0009244">
    <property type="term" value="P:lipopolysaccharide core region biosynthetic process"/>
    <property type="evidence" value="ECO:0007669"/>
    <property type="project" value="TreeGrafter"/>
</dbReference>
<evidence type="ECO:0000256" key="13">
    <source>
        <dbReference type="HAMAP-Rule" id="MF_00409"/>
    </source>
</evidence>
<evidence type="ECO:0000256" key="5">
    <source>
        <dbReference type="ARBA" id="ARBA00022516"/>
    </source>
</evidence>
<proteinExistence type="inferred from homology"/>
<evidence type="ECO:0000313" key="15">
    <source>
        <dbReference type="Proteomes" id="UP000323161"/>
    </source>
</evidence>
<dbReference type="UniPathway" id="UPA00359">
    <property type="reaction ID" value="UER00482"/>
</dbReference>
<comment type="similarity">
    <text evidence="13">Belongs to the LpxK family.</text>
</comment>
<dbReference type="SUPFAM" id="SSF52540">
    <property type="entry name" value="P-loop containing nucleoside triphosphate hydrolases"/>
    <property type="match status" value="1"/>
</dbReference>
<keyword evidence="7 13" id="KW-0808">Transferase</keyword>
<dbReference type="Pfam" id="PF02606">
    <property type="entry name" value="LpxK"/>
    <property type="match status" value="1"/>
</dbReference>
<evidence type="ECO:0000256" key="3">
    <source>
        <dbReference type="ARBA" id="ARBA00012071"/>
    </source>
</evidence>
<dbReference type="PANTHER" id="PTHR42724:SF1">
    <property type="entry name" value="TETRAACYLDISACCHARIDE 4'-KINASE, MITOCHONDRIAL-RELATED"/>
    <property type="match status" value="1"/>
</dbReference>
<keyword evidence="8 13" id="KW-0547">Nucleotide-binding</keyword>
<organism evidence="14 15">
    <name type="scientific">Marinobacter salinexigens</name>
    <dbReference type="NCBI Taxonomy" id="2919747"/>
    <lineage>
        <taxon>Bacteria</taxon>
        <taxon>Pseudomonadati</taxon>
        <taxon>Pseudomonadota</taxon>
        <taxon>Gammaproteobacteria</taxon>
        <taxon>Pseudomonadales</taxon>
        <taxon>Marinobacteraceae</taxon>
        <taxon>Marinobacter</taxon>
    </lineage>
</organism>
<evidence type="ECO:0000256" key="12">
    <source>
        <dbReference type="ARBA" id="ARBA00029757"/>
    </source>
</evidence>
<dbReference type="Proteomes" id="UP000323161">
    <property type="component" value="Unassembled WGS sequence"/>
</dbReference>
<comment type="catalytic activity">
    <reaction evidence="13">
        <text>a lipid A disaccharide + ATP = a lipid IVA + ADP + H(+)</text>
        <dbReference type="Rhea" id="RHEA:67840"/>
        <dbReference type="ChEBI" id="CHEBI:15378"/>
        <dbReference type="ChEBI" id="CHEBI:30616"/>
        <dbReference type="ChEBI" id="CHEBI:176343"/>
        <dbReference type="ChEBI" id="CHEBI:176425"/>
        <dbReference type="ChEBI" id="CHEBI:456216"/>
        <dbReference type="EC" id="2.7.1.130"/>
    </reaction>
</comment>
<dbReference type="InterPro" id="IPR003758">
    <property type="entry name" value="LpxK"/>
</dbReference>
<dbReference type="InterPro" id="IPR027417">
    <property type="entry name" value="P-loop_NTPase"/>
</dbReference>
<reference evidence="14 15" key="1">
    <citation type="submission" date="2019-08" db="EMBL/GenBank/DDBJ databases">
        <title>Marinobacter ZYF650 sp. nov., a marine bacterium isolated from seawater of the Mariana trench.</title>
        <authorList>
            <person name="Ahmad W."/>
        </authorList>
    </citation>
    <scope>NUCLEOTIDE SEQUENCE [LARGE SCALE GENOMIC DNA]</scope>
    <source>
        <strain evidence="14 15">ZYF650</strain>
    </source>
</reference>
<dbReference type="GO" id="GO:0005886">
    <property type="term" value="C:plasma membrane"/>
    <property type="evidence" value="ECO:0007669"/>
    <property type="project" value="TreeGrafter"/>
</dbReference>
<gene>
    <name evidence="13" type="primary">lpxK</name>
    <name evidence="14" type="ORF">FWJ25_06300</name>
</gene>
<dbReference type="AlphaFoldDB" id="A0A5B0VK02"/>